<dbReference type="Proteomes" id="UP000326340">
    <property type="component" value="Unassembled WGS sequence"/>
</dbReference>
<evidence type="ECO:0000313" key="4">
    <source>
        <dbReference type="Proteomes" id="UP000326340"/>
    </source>
</evidence>
<feature type="compositionally biased region" description="Pro residues" evidence="1">
    <location>
        <begin position="229"/>
        <end position="259"/>
    </location>
</feature>
<feature type="region of interest" description="Disordered" evidence="1">
    <location>
        <begin position="173"/>
        <end position="265"/>
    </location>
</feature>
<gene>
    <name evidence="3" type="ORF">CSHISOI_08530</name>
</gene>
<comment type="caution">
    <text evidence="3">The sequence shown here is derived from an EMBL/GenBank/DDBJ whole genome shotgun (WGS) entry which is preliminary data.</text>
</comment>
<dbReference type="EMBL" id="PUHP01001053">
    <property type="protein sequence ID" value="TQN66914.1"/>
    <property type="molecule type" value="Genomic_DNA"/>
</dbReference>
<dbReference type="OrthoDB" id="4831490at2759"/>
<evidence type="ECO:0000256" key="1">
    <source>
        <dbReference type="SAM" id="MobiDB-lite"/>
    </source>
</evidence>
<protein>
    <submittedName>
        <fullName evidence="3">Uncharacterized protein</fullName>
    </submittedName>
</protein>
<proteinExistence type="predicted"/>
<dbReference type="AlphaFoldDB" id="A0A5Q4BK05"/>
<evidence type="ECO:0000256" key="2">
    <source>
        <dbReference type="SAM" id="SignalP"/>
    </source>
</evidence>
<sequence length="265" mass="29226">MASRNLLAIVAVYVVLFLNSVLADTLPLLDHTSDDARTLWSRGDALPPAGYMTLTIPRADSTKTQVYDTVGGGELDAFAVLNKGGGILLAVTVPHSFITDDLNSHYGYRIFVHCYNSVIHFKQEHNMLYNHRRSLWASVSGKQLDFWREQYPTNKDGDIDITIWWEKDVVYPEDEPVDESPPSSTSPAPSTKTAPSAASSTRPTRPTGLPPRPPPRARPSRPPSRTRPTSPPPWAIPPTPPPWARLPPPWARPPTPPSRPTTSAS</sequence>
<evidence type="ECO:0000313" key="3">
    <source>
        <dbReference type="EMBL" id="TQN66914.1"/>
    </source>
</evidence>
<keyword evidence="2" id="KW-0732">Signal</keyword>
<name>A0A5Q4BK05_9PEZI</name>
<organism evidence="3 4">
    <name type="scientific">Colletotrichum shisoi</name>
    <dbReference type="NCBI Taxonomy" id="2078593"/>
    <lineage>
        <taxon>Eukaryota</taxon>
        <taxon>Fungi</taxon>
        <taxon>Dikarya</taxon>
        <taxon>Ascomycota</taxon>
        <taxon>Pezizomycotina</taxon>
        <taxon>Sordariomycetes</taxon>
        <taxon>Hypocreomycetidae</taxon>
        <taxon>Glomerellales</taxon>
        <taxon>Glomerellaceae</taxon>
        <taxon>Colletotrichum</taxon>
        <taxon>Colletotrichum destructivum species complex</taxon>
    </lineage>
</organism>
<feature type="compositionally biased region" description="Low complexity" evidence="1">
    <location>
        <begin position="180"/>
        <end position="207"/>
    </location>
</feature>
<accession>A0A5Q4BK05</accession>
<feature type="signal peptide" evidence="2">
    <location>
        <begin position="1"/>
        <end position="23"/>
    </location>
</feature>
<feature type="chain" id="PRO_5024961174" evidence="2">
    <location>
        <begin position="24"/>
        <end position="265"/>
    </location>
</feature>
<reference evidence="3 4" key="1">
    <citation type="journal article" date="2019" name="Sci. Rep.">
        <title>Colletotrichum shisoi sp. nov., an anthracnose pathogen of Perilla frutescens in Japan: molecular phylogenetic, morphological and genomic evidence.</title>
        <authorList>
            <person name="Gan P."/>
            <person name="Tsushima A."/>
            <person name="Hiroyama R."/>
            <person name="Narusaka M."/>
            <person name="Takano Y."/>
            <person name="Narusaka Y."/>
            <person name="Kawaradani M."/>
            <person name="Damm U."/>
            <person name="Shirasu K."/>
        </authorList>
    </citation>
    <scope>NUCLEOTIDE SEQUENCE [LARGE SCALE GENOMIC DNA]</scope>
    <source>
        <strain evidence="3 4">PG-2018a</strain>
    </source>
</reference>
<feature type="compositionally biased region" description="Pro residues" evidence="1">
    <location>
        <begin position="208"/>
        <end position="222"/>
    </location>
</feature>
<keyword evidence="4" id="KW-1185">Reference proteome</keyword>